<dbReference type="GO" id="GO:0052908">
    <property type="term" value="F:16S rRNA (adenine(1518)-N(6)/adenine(1519)-N(6))-dimethyltransferase activity"/>
    <property type="evidence" value="ECO:0007669"/>
    <property type="project" value="UniProtKB-EC"/>
</dbReference>
<evidence type="ECO:0000259" key="9">
    <source>
        <dbReference type="SMART" id="SM00650"/>
    </source>
</evidence>
<evidence type="ECO:0000256" key="3">
    <source>
        <dbReference type="ARBA" id="ARBA00022603"/>
    </source>
</evidence>
<sequence length="295" mass="33113">MQKDIATPMRTREIMRKYGFSFKKSLGQNFLIDPNILRNITKYAGLTKETGVIEIGPGIGALTEHLARRAKKVVAYEIDQRLLPILDDTLSPYDNIRILHEDVLKADLRQMIEEEFAGIQDMMVVANLPYYVTTPIILKLLEEKLPVRGIVVMLQKEVGDRIAAKPGTKDYGSLSIAIQYYTTAETVMIVPKSVFIPQPNVDSAVIRMLLREQPAADVENEGFFFDIAKMSFAQRRKTLMNNLTSGLKNGKARKDEIANAIQKAGIDPSRRGETLSMEEFAALSDVLFPLFGESD</sequence>
<dbReference type="InterPro" id="IPR029063">
    <property type="entry name" value="SAM-dependent_MTases_sf"/>
</dbReference>
<evidence type="ECO:0000256" key="1">
    <source>
        <dbReference type="ARBA" id="ARBA00022490"/>
    </source>
</evidence>
<dbReference type="NCBIfam" id="TIGR00755">
    <property type="entry name" value="ksgA"/>
    <property type="match status" value="1"/>
</dbReference>
<dbReference type="SMART" id="SM00650">
    <property type="entry name" value="rADc"/>
    <property type="match status" value="1"/>
</dbReference>
<comment type="similarity">
    <text evidence="7">Belongs to the class I-like SAM-binding methyltransferase superfamily. rRNA adenine N(6)-methyltransferase family. RsmA subfamily.</text>
</comment>
<dbReference type="EC" id="2.1.1.182" evidence="7"/>
<feature type="domain" description="Ribosomal RNA adenine methylase transferase N-terminal" evidence="9">
    <location>
        <begin position="36"/>
        <end position="212"/>
    </location>
</feature>
<evidence type="ECO:0000256" key="7">
    <source>
        <dbReference type="HAMAP-Rule" id="MF_00607"/>
    </source>
</evidence>
<feature type="binding site" evidence="7 8">
    <location>
        <position position="102"/>
    </location>
    <ligand>
        <name>S-adenosyl-L-methionine</name>
        <dbReference type="ChEBI" id="CHEBI:59789"/>
    </ligand>
</feature>
<evidence type="ECO:0000256" key="4">
    <source>
        <dbReference type="ARBA" id="ARBA00022679"/>
    </source>
</evidence>
<gene>
    <name evidence="7 10" type="primary">rsmA</name>
    <name evidence="7" type="synonym">ksgA</name>
    <name evidence="10" type="ORF">ACFSCZ_07165</name>
</gene>
<evidence type="ECO:0000256" key="2">
    <source>
        <dbReference type="ARBA" id="ARBA00022552"/>
    </source>
</evidence>
<dbReference type="InterPro" id="IPR023165">
    <property type="entry name" value="rRNA_Ade_diMease-like_C"/>
</dbReference>
<dbReference type="CDD" id="cd02440">
    <property type="entry name" value="AdoMet_MTases"/>
    <property type="match status" value="1"/>
</dbReference>
<protein>
    <recommendedName>
        <fullName evidence="7">Ribosomal RNA small subunit methyltransferase A</fullName>
        <ecNumber evidence="7">2.1.1.182</ecNumber>
    </recommendedName>
    <alternativeName>
        <fullName evidence="7">16S rRNA (adenine(1518)-N(6)/adenine(1519)-N(6))-dimethyltransferase</fullName>
    </alternativeName>
    <alternativeName>
        <fullName evidence="7">16S rRNA dimethyladenosine transferase</fullName>
    </alternativeName>
    <alternativeName>
        <fullName evidence="7">16S rRNA dimethylase</fullName>
    </alternativeName>
    <alternativeName>
        <fullName evidence="7">S-adenosylmethionine-6-N', N'-adenosyl(rRNA) dimethyltransferase</fullName>
    </alternativeName>
</protein>
<keyword evidence="3 7" id="KW-0489">Methyltransferase</keyword>
<dbReference type="HAMAP" id="MF_00607">
    <property type="entry name" value="16SrRNA_methyltr_A"/>
    <property type="match status" value="1"/>
</dbReference>
<dbReference type="Pfam" id="PF00398">
    <property type="entry name" value="RrnaAD"/>
    <property type="match status" value="1"/>
</dbReference>
<comment type="function">
    <text evidence="7">Specifically dimethylates two adjacent adenosines (A1518 and A1519) in the loop of a conserved hairpin near the 3'-end of 16S rRNA in the 30S particle. May play a critical role in biogenesis of 30S subunits.</text>
</comment>
<evidence type="ECO:0000256" key="5">
    <source>
        <dbReference type="ARBA" id="ARBA00022691"/>
    </source>
</evidence>
<keyword evidence="11" id="KW-1185">Reference proteome</keyword>
<dbReference type="InterPro" id="IPR020598">
    <property type="entry name" value="rRNA_Ade_methylase_Trfase_N"/>
</dbReference>
<comment type="subcellular location">
    <subcellularLocation>
        <location evidence="7">Cytoplasm</location>
    </subcellularLocation>
</comment>
<keyword evidence="6 7" id="KW-0694">RNA-binding</keyword>
<evidence type="ECO:0000256" key="8">
    <source>
        <dbReference type="PROSITE-ProRule" id="PRU01026"/>
    </source>
</evidence>
<dbReference type="PANTHER" id="PTHR11727">
    <property type="entry name" value="DIMETHYLADENOSINE TRANSFERASE"/>
    <property type="match status" value="1"/>
</dbReference>
<feature type="binding site" evidence="7 8">
    <location>
        <position position="127"/>
    </location>
    <ligand>
        <name>S-adenosyl-L-methionine</name>
        <dbReference type="ChEBI" id="CHEBI:59789"/>
    </ligand>
</feature>
<comment type="caution">
    <text evidence="10">The sequence shown here is derived from an EMBL/GenBank/DDBJ whole genome shotgun (WGS) entry which is preliminary data.</text>
</comment>
<proteinExistence type="inferred from homology"/>
<evidence type="ECO:0000256" key="6">
    <source>
        <dbReference type="ARBA" id="ARBA00022884"/>
    </source>
</evidence>
<dbReference type="InterPro" id="IPR011530">
    <property type="entry name" value="rRNA_adenine_dimethylase"/>
</dbReference>
<dbReference type="Proteomes" id="UP001597301">
    <property type="component" value="Unassembled WGS sequence"/>
</dbReference>
<organism evidence="10 11">
    <name type="scientific">Siminovitchia sediminis</name>
    <dbReference type="NCBI Taxonomy" id="1274353"/>
    <lineage>
        <taxon>Bacteria</taxon>
        <taxon>Bacillati</taxon>
        <taxon>Bacillota</taxon>
        <taxon>Bacilli</taxon>
        <taxon>Bacillales</taxon>
        <taxon>Bacillaceae</taxon>
        <taxon>Siminovitchia</taxon>
    </lineage>
</organism>
<reference evidence="11" key="1">
    <citation type="journal article" date="2019" name="Int. J. Syst. Evol. Microbiol.">
        <title>The Global Catalogue of Microorganisms (GCM) 10K type strain sequencing project: providing services to taxonomists for standard genome sequencing and annotation.</title>
        <authorList>
            <consortium name="The Broad Institute Genomics Platform"/>
            <consortium name="The Broad Institute Genome Sequencing Center for Infectious Disease"/>
            <person name="Wu L."/>
            <person name="Ma J."/>
        </authorList>
    </citation>
    <scope>NUCLEOTIDE SEQUENCE [LARGE SCALE GENOMIC DNA]</scope>
    <source>
        <strain evidence="11">CGMCC 1.12295</strain>
    </source>
</reference>
<dbReference type="EMBL" id="JBHUEO010000014">
    <property type="protein sequence ID" value="MFD1706533.1"/>
    <property type="molecule type" value="Genomic_DNA"/>
</dbReference>
<feature type="binding site" evidence="7 8">
    <location>
        <position position="29"/>
    </location>
    <ligand>
        <name>S-adenosyl-L-methionine</name>
        <dbReference type="ChEBI" id="CHEBI:59789"/>
    </ligand>
</feature>
<keyword evidence="5 7" id="KW-0949">S-adenosyl-L-methionine</keyword>
<keyword evidence="2 7" id="KW-0698">rRNA processing</keyword>
<dbReference type="Gene3D" id="1.10.8.100">
    <property type="entry name" value="Ribosomal RNA adenine dimethylase-like, domain 2"/>
    <property type="match status" value="1"/>
</dbReference>
<dbReference type="PANTHER" id="PTHR11727:SF7">
    <property type="entry name" value="DIMETHYLADENOSINE TRANSFERASE-RELATED"/>
    <property type="match status" value="1"/>
</dbReference>
<dbReference type="RefSeq" id="WP_380773151.1">
    <property type="nucleotide sequence ID" value="NZ_JBHUEO010000014.1"/>
</dbReference>
<feature type="binding site" evidence="7 8">
    <location>
        <position position="31"/>
    </location>
    <ligand>
        <name>S-adenosyl-L-methionine</name>
        <dbReference type="ChEBI" id="CHEBI:59789"/>
    </ligand>
</feature>
<feature type="binding site" evidence="7 8">
    <location>
        <position position="77"/>
    </location>
    <ligand>
        <name>S-adenosyl-L-methionine</name>
        <dbReference type="ChEBI" id="CHEBI:59789"/>
    </ligand>
</feature>
<accession>A0ABW4KG99</accession>
<dbReference type="PROSITE" id="PS01131">
    <property type="entry name" value="RRNA_A_DIMETH"/>
    <property type="match status" value="1"/>
</dbReference>
<dbReference type="InterPro" id="IPR020596">
    <property type="entry name" value="rRNA_Ade_Mease_Trfase_CS"/>
</dbReference>
<comment type="catalytic activity">
    <reaction evidence="7">
        <text>adenosine(1518)/adenosine(1519) in 16S rRNA + 4 S-adenosyl-L-methionine = N(6)-dimethyladenosine(1518)/N(6)-dimethyladenosine(1519) in 16S rRNA + 4 S-adenosyl-L-homocysteine + 4 H(+)</text>
        <dbReference type="Rhea" id="RHEA:19609"/>
        <dbReference type="Rhea" id="RHEA-COMP:10232"/>
        <dbReference type="Rhea" id="RHEA-COMP:10233"/>
        <dbReference type="ChEBI" id="CHEBI:15378"/>
        <dbReference type="ChEBI" id="CHEBI:57856"/>
        <dbReference type="ChEBI" id="CHEBI:59789"/>
        <dbReference type="ChEBI" id="CHEBI:74411"/>
        <dbReference type="ChEBI" id="CHEBI:74493"/>
        <dbReference type="EC" id="2.1.1.182"/>
    </reaction>
</comment>
<evidence type="ECO:0000313" key="10">
    <source>
        <dbReference type="EMBL" id="MFD1706533.1"/>
    </source>
</evidence>
<dbReference type="InterPro" id="IPR001737">
    <property type="entry name" value="KsgA/Erm"/>
</dbReference>
<feature type="binding site" evidence="7 8">
    <location>
        <position position="56"/>
    </location>
    <ligand>
        <name>S-adenosyl-L-methionine</name>
        <dbReference type="ChEBI" id="CHEBI:59789"/>
    </ligand>
</feature>
<name>A0ABW4KG99_9BACI</name>
<dbReference type="Gene3D" id="3.40.50.150">
    <property type="entry name" value="Vaccinia Virus protein VP39"/>
    <property type="match status" value="1"/>
</dbReference>
<evidence type="ECO:0000313" key="11">
    <source>
        <dbReference type="Proteomes" id="UP001597301"/>
    </source>
</evidence>
<dbReference type="SUPFAM" id="SSF53335">
    <property type="entry name" value="S-adenosyl-L-methionine-dependent methyltransferases"/>
    <property type="match status" value="1"/>
</dbReference>
<keyword evidence="1 7" id="KW-0963">Cytoplasm</keyword>
<keyword evidence="4 7" id="KW-0808">Transferase</keyword>
<dbReference type="PROSITE" id="PS51689">
    <property type="entry name" value="SAM_RNA_A_N6_MT"/>
    <property type="match status" value="1"/>
</dbReference>